<dbReference type="PANTHER" id="PTHR43401">
    <property type="entry name" value="L-THREONINE 3-DEHYDROGENASE"/>
    <property type="match status" value="1"/>
</dbReference>
<dbReference type="InterPro" id="IPR013149">
    <property type="entry name" value="ADH-like_C"/>
</dbReference>
<dbReference type="Pfam" id="PF00107">
    <property type="entry name" value="ADH_zinc_N"/>
    <property type="match status" value="1"/>
</dbReference>
<dbReference type="AlphaFoldDB" id="A0A7C2K523"/>
<dbReference type="InterPro" id="IPR036291">
    <property type="entry name" value="NAD(P)-bd_dom_sf"/>
</dbReference>
<dbReference type="GO" id="GO:0016491">
    <property type="term" value="F:oxidoreductase activity"/>
    <property type="evidence" value="ECO:0007669"/>
    <property type="project" value="UniProtKB-KW"/>
</dbReference>
<proteinExistence type="inferred from homology"/>
<evidence type="ECO:0000256" key="2">
    <source>
        <dbReference type="ARBA" id="ARBA00022833"/>
    </source>
</evidence>
<dbReference type="PANTHER" id="PTHR43401:SF2">
    <property type="entry name" value="L-THREONINE 3-DEHYDROGENASE"/>
    <property type="match status" value="1"/>
</dbReference>
<dbReference type="PROSITE" id="PS00059">
    <property type="entry name" value="ADH_ZINC"/>
    <property type="match status" value="1"/>
</dbReference>
<dbReference type="Pfam" id="PF08240">
    <property type="entry name" value="ADH_N"/>
    <property type="match status" value="1"/>
</dbReference>
<evidence type="ECO:0000313" key="6">
    <source>
        <dbReference type="EMBL" id="HEN28840.1"/>
    </source>
</evidence>
<sequence length="371" mass="41441">MKMKAAVYYGPGDIRVEEIDRPKVTPEGVILRIRACGVCNVMDVDAWVRWPTGGLGIGKVRGHEWAGEIVEVGSKVEDFKIGDRVFQNPVFRPCYRCEYCRVRDYWRCINWREGLAQYGINGGFAEYLLIPFITKESAAKMPENLSFLDLALIEPVYLGIGLARKAKPGDKVLVLGQELMGLAVVATLKEQKVSKIITTDISPVRRKASEELAPDLVIDAVNEDVVRSVMKATNGQGVDVVIITDCRPAAWLDAIACVKRAGVIWLAGYYYSPFRVSPELKKDPYFTRWIGPEASYTEAPVSFDPALLIMQCAWSTLGPRVPRWIEAAKLIESGKICAQKHVTHVFPLERIKEAFDTATYSEEAIKVVVEI</sequence>
<dbReference type="SUPFAM" id="SSF51735">
    <property type="entry name" value="NAD(P)-binding Rossmann-fold domains"/>
    <property type="match status" value="1"/>
</dbReference>
<dbReference type="GO" id="GO:0008270">
    <property type="term" value="F:zinc ion binding"/>
    <property type="evidence" value="ECO:0007669"/>
    <property type="project" value="InterPro"/>
</dbReference>
<dbReference type="InterPro" id="IPR002328">
    <property type="entry name" value="ADH_Zn_CS"/>
</dbReference>
<feature type="domain" description="Enoyl reductase (ER)" evidence="5">
    <location>
        <begin position="10"/>
        <end position="369"/>
    </location>
</feature>
<comment type="caution">
    <text evidence="6">The sequence shown here is derived from an EMBL/GenBank/DDBJ whole genome shotgun (WGS) entry which is preliminary data.</text>
</comment>
<evidence type="ECO:0000256" key="3">
    <source>
        <dbReference type="ARBA" id="ARBA00023002"/>
    </source>
</evidence>
<keyword evidence="3" id="KW-0560">Oxidoreductase</keyword>
<evidence type="ECO:0000259" key="5">
    <source>
        <dbReference type="SMART" id="SM00829"/>
    </source>
</evidence>
<comment type="similarity">
    <text evidence="4">Belongs to the zinc-containing alcohol dehydrogenase family.</text>
</comment>
<comment type="cofactor">
    <cofactor evidence="4">
        <name>Zn(2+)</name>
        <dbReference type="ChEBI" id="CHEBI:29105"/>
    </cofactor>
</comment>
<dbReference type="SUPFAM" id="SSF50129">
    <property type="entry name" value="GroES-like"/>
    <property type="match status" value="1"/>
</dbReference>
<dbReference type="EMBL" id="DSOL01000267">
    <property type="protein sequence ID" value="HEN28840.1"/>
    <property type="molecule type" value="Genomic_DNA"/>
</dbReference>
<dbReference type="SMART" id="SM00829">
    <property type="entry name" value="PKS_ER"/>
    <property type="match status" value="1"/>
</dbReference>
<accession>A0A7C2K523</accession>
<gene>
    <name evidence="6" type="ORF">ENQ77_09410</name>
</gene>
<protein>
    <recommendedName>
        <fullName evidence="5">Enoyl reductase (ER) domain-containing protein</fullName>
    </recommendedName>
</protein>
<keyword evidence="2 4" id="KW-0862">Zinc</keyword>
<evidence type="ECO:0000256" key="4">
    <source>
        <dbReference type="RuleBase" id="RU361277"/>
    </source>
</evidence>
<dbReference type="Gene3D" id="3.90.180.10">
    <property type="entry name" value="Medium-chain alcohol dehydrogenases, catalytic domain"/>
    <property type="match status" value="2"/>
</dbReference>
<dbReference type="InterPro" id="IPR011032">
    <property type="entry name" value="GroES-like_sf"/>
</dbReference>
<dbReference type="InterPro" id="IPR050129">
    <property type="entry name" value="Zn_alcohol_dh"/>
</dbReference>
<keyword evidence="1 4" id="KW-0479">Metal-binding</keyword>
<dbReference type="Gene3D" id="3.40.50.720">
    <property type="entry name" value="NAD(P)-binding Rossmann-like Domain"/>
    <property type="match status" value="1"/>
</dbReference>
<dbReference type="InterPro" id="IPR013154">
    <property type="entry name" value="ADH-like_N"/>
</dbReference>
<evidence type="ECO:0000256" key="1">
    <source>
        <dbReference type="ARBA" id="ARBA00022723"/>
    </source>
</evidence>
<name>A0A7C2K523_UNCW3</name>
<dbReference type="InterPro" id="IPR020843">
    <property type="entry name" value="ER"/>
</dbReference>
<reference evidence="6" key="1">
    <citation type="journal article" date="2020" name="mSystems">
        <title>Genome- and Community-Level Interaction Insights into Carbon Utilization and Element Cycling Functions of Hydrothermarchaeota in Hydrothermal Sediment.</title>
        <authorList>
            <person name="Zhou Z."/>
            <person name="Liu Y."/>
            <person name="Xu W."/>
            <person name="Pan J."/>
            <person name="Luo Z.H."/>
            <person name="Li M."/>
        </authorList>
    </citation>
    <scope>NUCLEOTIDE SEQUENCE [LARGE SCALE GENOMIC DNA]</scope>
    <source>
        <strain evidence="6">SpSt-34</strain>
    </source>
</reference>
<organism evidence="6">
    <name type="scientific">candidate division WOR-3 bacterium</name>
    <dbReference type="NCBI Taxonomy" id="2052148"/>
    <lineage>
        <taxon>Bacteria</taxon>
        <taxon>Bacteria division WOR-3</taxon>
    </lineage>
</organism>